<dbReference type="PROSITE" id="PS51257">
    <property type="entry name" value="PROKAR_LIPOPROTEIN"/>
    <property type="match status" value="1"/>
</dbReference>
<dbReference type="InterPro" id="IPR032506">
    <property type="entry name" value="SGSH_C"/>
</dbReference>
<dbReference type="AlphaFoldDB" id="A0A2D0MYN8"/>
<dbReference type="InterPro" id="IPR017850">
    <property type="entry name" value="Alkaline_phosphatase_core_sf"/>
</dbReference>
<organism evidence="4 5">
    <name type="scientific">Flavilitoribacter nigricans (strain ATCC 23147 / DSM 23189 / NBRC 102662 / NCIMB 1420 / SS-2)</name>
    <name type="common">Lewinella nigricans</name>
    <dbReference type="NCBI Taxonomy" id="1122177"/>
    <lineage>
        <taxon>Bacteria</taxon>
        <taxon>Pseudomonadati</taxon>
        <taxon>Bacteroidota</taxon>
        <taxon>Saprospiria</taxon>
        <taxon>Saprospirales</taxon>
        <taxon>Lewinellaceae</taxon>
        <taxon>Flavilitoribacter</taxon>
    </lineage>
</organism>
<evidence type="ECO:0000256" key="1">
    <source>
        <dbReference type="ARBA" id="ARBA00008779"/>
    </source>
</evidence>
<evidence type="ECO:0000313" key="4">
    <source>
        <dbReference type="EMBL" id="PHN01391.1"/>
    </source>
</evidence>
<dbReference type="Gene3D" id="3.40.720.10">
    <property type="entry name" value="Alkaline Phosphatase, subunit A"/>
    <property type="match status" value="1"/>
</dbReference>
<evidence type="ECO:0000256" key="2">
    <source>
        <dbReference type="ARBA" id="ARBA00022801"/>
    </source>
</evidence>
<dbReference type="OrthoDB" id="9789742at2"/>
<dbReference type="InterPro" id="IPR024607">
    <property type="entry name" value="Sulfatase_CS"/>
</dbReference>
<keyword evidence="2" id="KW-0378">Hydrolase</keyword>
<keyword evidence="5" id="KW-1185">Reference proteome</keyword>
<comment type="similarity">
    <text evidence="1">Belongs to the sulfatase family.</text>
</comment>
<dbReference type="Proteomes" id="UP000223913">
    <property type="component" value="Unassembled WGS sequence"/>
</dbReference>
<dbReference type="EMBL" id="PDUD01000056">
    <property type="protein sequence ID" value="PHN01391.1"/>
    <property type="molecule type" value="Genomic_DNA"/>
</dbReference>
<feature type="domain" description="N-sulphoglucosamine sulphohydrolase C-terminal" evidence="3">
    <location>
        <begin position="353"/>
        <end position="506"/>
    </location>
</feature>
<sequence length="557" mass="63910">MKSNRTYTYLLLLLAGLSLGLGSCKGEQETEEIPVRPNIIFIMSDDHAYQAISAYGGPLAELAPTPNIDRIAAAGMRFNNCLVTNSICGPSRATILTGKYSHLNGFIDNTIGSQFDFAQQSYAKVLQQAGYKTATIGKLHLGGTPTGFDYYDILPGQGLYYNPVFINQEGEYTEEGYTTEIITEKSLAWLDSVKNDEQPYMLMMWHKAPHRGWQPGPNELGMYEDVTFPEPPTLFDDYSGNREAAAANYMSIADAMRLEDDLKLNEDAPGNMTEEQKAQWKAVYDPILEDFRNTNPQGEDLVRFKYQRYMRDYLACVSAVDKSVGALLDYLKESGQDKNTIVIYSSDQGFYLGEHGWFDKRWMYDQSLKTPLLVSWPGVTEPGSVKNELVSNLDFAETFIDIAGGQVPSDMQGSSLVPILQGKTPDDWRDAHYYHYYEHPSEHVVQRHYGITTENYKLMHLYYEMDNWELYDLKKDPQEMNNVYGDPEYAEVQAELHQELEDLRDQYGDNDTLNQQFIDEYHEKVKKNPYVEYWKFPREELMKIFGRQTEEKEESTE</sequence>
<dbReference type="PANTHER" id="PTHR43108:SF6">
    <property type="entry name" value="N-SULPHOGLUCOSAMINE SULPHOHYDROLASE"/>
    <property type="match status" value="1"/>
</dbReference>
<gene>
    <name evidence="4" type="ORF">CRP01_37645</name>
</gene>
<dbReference type="PANTHER" id="PTHR43108">
    <property type="entry name" value="N-ACETYLGLUCOSAMINE-6-SULFATASE FAMILY MEMBER"/>
    <property type="match status" value="1"/>
</dbReference>
<dbReference type="RefSeq" id="WP_099155260.1">
    <property type="nucleotide sequence ID" value="NZ_PDUD01000056.1"/>
</dbReference>
<proteinExistence type="inferred from homology"/>
<name>A0A2D0MYN8_FLAN2</name>
<evidence type="ECO:0000259" key="3">
    <source>
        <dbReference type="Pfam" id="PF16347"/>
    </source>
</evidence>
<accession>A0A2D0MYN8</accession>
<dbReference type="Pfam" id="PF16347">
    <property type="entry name" value="SGSH_C"/>
    <property type="match status" value="1"/>
</dbReference>
<reference evidence="4 5" key="1">
    <citation type="submission" date="2017-10" db="EMBL/GenBank/DDBJ databases">
        <title>The draft genome sequence of Lewinella nigricans NBRC 102662.</title>
        <authorList>
            <person name="Wang K."/>
        </authorList>
    </citation>
    <scope>NUCLEOTIDE SEQUENCE [LARGE SCALE GENOMIC DNA]</scope>
    <source>
        <strain evidence="4 5">NBRC 102662</strain>
    </source>
</reference>
<dbReference type="PROSITE" id="PS00523">
    <property type="entry name" value="SULFATASE_1"/>
    <property type="match status" value="1"/>
</dbReference>
<dbReference type="SUPFAM" id="SSF53649">
    <property type="entry name" value="Alkaline phosphatase-like"/>
    <property type="match status" value="1"/>
</dbReference>
<dbReference type="GO" id="GO:0016787">
    <property type="term" value="F:hydrolase activity"/>
    <property type="evidence" value="ECO:0007669"/>
    <property type="project" value="UniProtKB-KW"/>
</dbReference>
<comment type="caution">
    <text evidence="4">The sequence shown here is derived from an EMBL/GenBank/DDBJ whole genome shotgun (WGS) entry which is preliminary data.</text>
</comment>
<dbReference type="CDD" id="cd16031">
    <property type="entry name" value="G6S_like"/>
    <property type="match status" value="1"/>
</dbReference>
<evidence type="ECO:0000313" key="5">
    <source>
        <dbReference type="Proteomes" id="UP000223913"/>
    </source>
</evidence>
<protein>
    <submittedName>
        <fullName evidence="4">Sulfatase</fullName>
    </submittedName>
</protein>